<name>A0A6C0J554_9ZZZZ</name>
<proteinExistence type="predicted"/>
<sequence length="74" mass="8890">MDWHFLNYTHLCTIEVPKDAQTVKFQSKFRSHKIIIMDTPVPFKEHQMWRIPDRVKFIVKSNGMALHHVQNQSE</sequence>
<reference evidence="1" key="1">
    <citation type="journal article" date="2020" name="Nature">
        <title>Giant virus diversity and host interactions through global metagenomics.</title>
        <authorList>
            <person name="Schulz F."/>
            <person name="Roux S."/>
            <person name="Paez-Espino D."/>
            <person name="Jungbluth S."/>
            <person name="Walsh D.A."/>
            <person name="Denef V.J."/>
            <person name="McMahon K.D."/>
            <person name="Konstantinidis K.T."/>
            <person name="Eloe-Fadrosh E.A."/>
            <person name="Kyrpides N.C."/>
            <person name="Woyke T."/>
        </authorList>
    </citation>
    <scope>NUCLEOTIDE SEQUENCE</scope>
    <source>
        <strain evidence="1">GVMAG-M-3300025860-20</strain>
    </source>
</reference>
<dbReference type="EMBL" id="MN740329">
    <property type="protein sequence ID" value="QHU00762.1"/>
    <property type="molecule type" value="Genomic_DNA"/>
</dbReference>
<organism evidence="1">
    <name type="scientific">viral metagenome</name>
    <dbReference type="NCBI Taxonomy" id="1070528"/>
    <lineage>
        <taxon>unclassified sequences</taxon>
        <taxon>metagenomes</taxon>
        <taxon>organismal metagenomes</taxon>
    </lineage>
</organism>
<dbReference type="AlphaFoldDB" id="A0A6C0J554"/>
<accession>A0A6C0J554</accession>
<protein>
    <submittedName>
        <fullName evidence="1">Uncharacterized protein</fullName>
    </submittedName>
</protein>
<evidence type="ECO:0000313" key="1">
    <source>
        <dbReference type="EMBL" id="QHU00762.1"/>
    </source>
</evidence>